<keyword evidence="6 7" id="KW-0472">Membrane</keyword>
<evidence type="ECO:0000256" key="7">
    <source>
        <dbReference type="RuleBase" id="RU363032"/>
    </source>
</evidence>
<gene>
    <name evidence="9" type="ORF">AVDCRST_MAG86-739</name>
</gene>
<dbReference type="CDD" id="cd06261">
    <property type="entry name" value="TM_PBP2"/>
    <property type="match status" value="1"/>
</dbReference>
<dbReference type="PANTHER" id="PTHR30193:SF37">
    <property type="entry name" value="INNER MEMBRANE ABC TRANSPORTER PERMEASE PROTEIN YCJO"/>
    <property type="match status" value="1"/>
</dbReference>
<feature type="transmembrane region" description="Helical" evidence="7">
    <location>
        <begin position="23"/>
        <end position="49"/>
    </location>
</feature>
<name>A0A6J4V1L5_9DEIN</name>
<feature type="transmembrane region" description="Helical" evidence="7">
    <location>
        <begin position="411"/>
        <end position="432"/>
    </location>
</feature>
<feature type="transmembrane region" description="Helical" evidence="7">
    <location>
        <begin position="293"/>
        <end position="312"/>
    </location>
</feature>
<dbReference type="PROSITE" id="PS50928">
    <property type="entry name" value="ABC_TM1"/>
    <property type="match status" value="1"/>
</dbReference>
<dbReference type="AlphaFoldDB" id="A0A6J4V1L5"/>
<evidence type="ECO:0000313" key="9">
    <source>
        <dbReference type="EMBL" id="CAA9562295.1"/>
    </source>
</evidence>
<evidence type="ECO:0000256" key="2">
    <source>
        <dbReference type="ARBA" id="ARBA00022448"/>
    </source>
</evidence>
<keyword evidence="4 7" id="KW-0812">Transmembrane</keyword>
<evidence type="ECO:0000256" key="1">
    <source>
        <dbReference type="ARBA" id="ARBA00004651"/>
    </source>
</evidence>
<proteinExistence type="inferred from homology"/>
<dbReference type="SUPFAM" id="SSF161098">
    <property type="entry name" value="MetI-like"/>
    <property type="match status" value="1"/>
</dbReference>
<feature type="domain" description="ABC transmembrane type-1" evidence="8">
    <location>
        <begin position="204"/>
        <end position="429"/>
    </location>
</feature>
<feature type="transmembrane region" description="Helical" evidence="7">
    <location>
        <begin position="351"/>
        <end position="369"/>
    </location>
</feature>
<dbReference type="Gene3D" id="1.10.3720.10">
    <property type="entry name" value="MetI-like"/>
    <property type="match status" value="1"/>
</dbReference>
<keyword evidence="2 7" id="KW-0813">Transport</keyword>
<evidence type="ECO:0000256" key="5">
    <source>
        <dbReference type="ARBA" id="ARBA00022989"/>
    </source>
</evidence>
<comment type="subcellular location">
    <subcellularLocation>
        <location evidence="1 7">Cell membrane</location>
        <topology evidence="1 7">Multi-pass membrane protein</topology>
    </subcellularLocation>
</comment>
<sequence length="437" mass="48687">MATRLAGNEPPRRKTLAAREARLAYWMLLPTFIIVFAIVLFPVLANFWISFKPVGLADLRAPEPTVRERVREEPEAPGDPVTVRYQLLNRSQDIEVRNVVFTDALPEGLTLTTDEPRCDVSGTELRCDLGNWEGGYREDLELSFTTTNAFFSAAGDDVEGFLEASFEDAEPEVTAQAANILTNLTFTLDNYRRFLGSPEFWPTLRTTLLYTVFGTLGSILLGLFAAQLLNEKFRGQGFLRGLFLFPYVAPVIAVAFAWAFLLDPQSGSVNALGVEFGLLQNSISFLSERTIQLSLFGLPFTLPLALTVVILFEAWRYFPFAFLFILARFQAIPQDMYEAADVDGASPLQKFWWVTLPQLVGILSTLFLLRFIWTFNKFDDIFLLSGGAAGTKTLTIAVYDEAFARADLGAGAAASVVLFVILGVFMVLYFRFAPEGE</sequence>
<dbReference type="GO" id="GO:0055085">
    <property type="term" value="P:transmembrane transport"/>
    <property type="evidence" value="ECO:0007669"/>
    <property type="project" value="InterPro"/>
</dbReference>
<evidence type="ECO:0000256" key="4">
    <source>
        <dbReference type="ARBA" id="ARBA00022692"/>
    </source>
</evidence>
<dbReference type="GO" id="GO:0005886">
    <property type="term" value="C:plasma membrane"/>
    <property type="evidence" value="ECO:0007669"/>
    <property type="project" value="UniProtKB-SubCell"/>
</dbReference>
<accession>A0A6J4V1L5</accession>
<comment type="similarity">
    <text evidence="7">Belongs to the binding-protein-dependent transport system permease family.</text>
</comment>
<dbReference type="EMBL" id="CADCWP010000050">
    <property type="protein sequence ID" value="CAA9562295.1"/>
    <property type="molecule type" value="Genomic_DNA"/>
</dbReference>
<dbReference type="InterPro" id="IPR051393">
    <property type="entry name" value="ABC_transporter_permease"/>
</dbReference>
<evidence type="ECO:0000256" key="6">
    <source>
        <dbReference type="ARBA" id="ARBA00023136"/>
    </source>
</evidence>
<feature type="transmembrane region" description="Helical" evidence="7">
    <location>
        <begin position="208"/>
        <end position="229"/>
    </location>
</feature>
<evidence type="ECO:0000259" key="8">
    <source>
        <dbReference type="PROSITE" id="PS50928"/>
    </source>
</evidence>
<keyword evidence="5 7" id="KW-1133">Transmembrane helix</keyword>
<dbReference type="Pfam" id="PF00528">
    <property type="entry name" value="BPD_transp_1"/>
    <property type="match status" value="1"/>
</dbReference>
<protein>
    <submittedName>
        <fullName evidence="9">Inner membrane ABC transporter permease protein YcjO</fullName>
    </submittedName>
</protein>
<dbReference type="InterPro" id="IPR035906">
    <property type="entry name" value="MetI-like_sf"/>
</dbReference>
<feature type="transmembrane region" description="Helical" evidence="7">
    <location>
        <begin position="381"/>
        <end position="399"/>
    </location>
</feature>
<organism evidence="9">
    <name type="scientific">uncultured Truepera sp</name>
    <dbReference type="NCBI Taxonomy" id="543023"/>
    <lineage>
        <taxon>Bacteria</taxon>
        <taxon>Thermotogati</taxon>
        <taxon>Deinococcota</taxon>
        <taxon>Deinococci</taxon>
        <taxon>Trueperales</taxon>
        <taxon>Trueperaceae</taxon>
        <taxon>Truepera</taxon>
        <taxon>environmental samples</taxon>
    </lineage>
</organism>
<dbReference type="PANTHER" id="PTHR30193">
    <property type="entry name" value="ABC TRANSPORTER PERMEASE PROTEIN"/>
    <property type="match status" value="1"/>
</dbReference>
<evidence type="ECO:0000256" key="3">
    <source>
        <dbReference type="ARBA" id="ARBA00022475"/>
    </source>
</evidence>
<keyword evidence="3" id="KW-1003">Cell membrane</keyword>
<dbReference type="InterPro" id="IPR000515">
    <property type="entry name" value="MetI-like"/>
</dbReference>
<feature type="transmembrane region" description="Helical" evidence="7">
    <location>
        <begin position="241"/>
        <end position="261"/>
    </location>
</feature>
<reference evidence="9" key="1">
    <citation type="submission" date="2020-02" db="EMBL/GenBank/DDBJ databases">
        <authorList>
            <person name="Meier V. D."/>
        </authorList>
    </citation>
    <scope>NUCLEOTIDE SEQUENCE</scope>
    <source>
        <strain evidence="9">AVDCRST_MAG86</strain>
    </source>
</reference>